<comment type="caution">
    <text evidence="3">The sequence shown here is derived from an EMBL/GenBank/DDBJ whole genome shotgun (WGS) entry which is preliminary data.</text>
</comment>
<sequence length="489" mass="55599">MRASVLRSTREQTGFCKRKRLLPLILLGFVIASITLPYYSPATSVSQQIILMENIMSTTTVGISMSANNETLRSNLANFWLTTEEPMEDEDAPMDEDLSIHEAEKAVDGEEDSTVGEDASAERDDEDGRSSEVKVAIETDAADGFQCAICFFGLPRSYKEMVLPSIVKNVLEPNAKYNCDIFVHFYARKKELKGRFNPGGEMDPKEIYALESAVWEVMNYSTASLTSSASTPAVIFSNDTERAFFDLRGGQLDKYLKTRDVDTGKKLYFPWKQTSWKRSSLVNLIRQWHSIENVFRSMENYMWKAQKNYTRVAMLRNDAMYLSPIDILQLDNDDANSSTDKKKKRSNVDSNNRHFVIAPFAKFPVNDRMIYGPYDAIKIWATRRFDLIEKRANKTSNRGMVMHSETFMQRTIIPAMKRKGYKEHVHPGLCFIRTRPDSKALFNDCRTRGVAKGFEEESAIVSTIESILQRSCEPTSGQKGIPAGHLIQC</sequence>
<feature type="transmembrane region" description="Helical" evidence="2">
    <location>
        <begin position="21"/>
        <end position="39"/>
    </location>
</feature>
<protein>
    <submittedName>
        <fullName evidence="3">Uncharacterized protein</fullName>
    </submittedName>
</protein>
<organism evidence="3 4">
    <name type="scientific">Cylindrotheca closterium</name>
    <dbReference type="NCBI Taxonomy" id="2856"/>
    <lineage>
        <taxon>Eukaryota</taxon>
        <taxon>Sar</taxon>
        <taxon>Stramenopiles</taxon>
        <taxon>Ochrophyta</taxon>
        <taxon>Bacillariophyta</taxon>
        <taxon>Bacillariophyceae</taxon>
        <taxon>Bacillariophycidae</taxon>
        <taxon>Bacillariales</taxon>
        <taxon>Bacillariaceae</taxon>
        <taxon>Cylindrotheca</taxon>
    </lineage>
</organism>
<keyword evidence="2" id="KW-0472">Membrane</keyword>
<keyword evidence="2" id="KW-1133">Transmembrane helix</keyword>
<keyword evidence="4" id="KW-1185">Reference proteome</keyword>
<feature type="compositionally biased region" description="Basic and acidic residues" evidence="1">
    <location>
        <begin position="120"/>
        <end position="131"/>
    </location>
</feature>
<accession>A0AAD2JP30</accession>
<reference evidence="3" key="1">
    <citation type="submission" date="2023-08" db="EMBL/GenBank/DDBJ databases">
        <authorList>
            <person name="Audoor S."/>
            <person name="Bilcke G."/>
        </authorList>
    </citation>
    <scope>NUCLEOTIDE SEQUENCE</scope>
</reference>
<dbReference type="Proteomes" id="UP001295423">
    <property type="component" value="Unassembled WGS sequence"/>
</dbReference>
<name>A0AAD2JP30_9STRA</name>
<gene>
    <name evidence="3" type="ORF">CYCCA115_LOCUS23034</name>
</gene>
<evidence type="ECO:0000256" key="2">
    <source>
        <dbReference type="SAM" id="Phobius"/>
    </source>
</evidence>
<evidence type="ECO:0000256" key="1">
    <source>
        <dbReference type="SAM" id="MobiDB-lite"/>
    </source>
</evidence>
<dbReference type="EMBL" id="CAKOGP040002358">
    <property type="protein sequence ID" value="CAJ1967994.1"/>
    <property type="molecule type" value="Genomic_DNA"/>
</dbReference>
<dbReference type="AlphaFoldDB" id="A0AAD2JP30"/>
<feature type="region of interest" description="Disordered" evidence="1">
    <location>
        <begin position="104"/>
        <end position="131"/>
    </location>
</feature>
<keyword evidence="2" id="KW-0812">Transmembrane</keyword>
<evidence type="ECO:0000313" key="3">
    <source>
        <dbReference type="EMBL" id="CAJ1967994.1"/>
    </source>
</evidence>
<proteinExistence type="predicted"/>
<evidence type="ECO:0000313" key="4">
    <source>
        <dbReference type="Proteomes" id="UP001295423"/>
    </source>
</evidence>